<dbReference type="InterPro" id="IPR024673">
    <property type="entry name" value="Octahem_Cyt_c"/>
</dbReference>
<accession>A0A1J5QDJ8</accession>
<dbReference type="SUPFAM" id="SSF48695">
    <property type="entry name" value="Multiheme cytochromes"/>
    <property type="match status" value="1"/>
</dbReference>
<dbReference type="InterPro" id="IPR036280">
    <property type="entry name" value="Multihaem_cyt_sf"/>
</dbReference>
<dbReference type="EMBL" id="MLJW01002653">
    <property type="protein sequence ID" value="OIQ74021.1"/>
    <property type="molecule type" value="Genomic_DNA"/>
</dbReference>
<organism evidence="2">
    <name type="scientific">mine drainage metagenome</name>
    <dbReference type="NCBI Taxonomy" id="410659"/>
    <lineage>
        <taxon>unclassified sequences</taxon>
        <taxon>metagenomes</taxon>
        <taxon>ecological metagenomes</taxon>
    </lineage>
</organism>
<protein>
    <submittedName>
        <fullName evidence="2">Cytochrome c bacterial</fullName>
    </submittedName>
</protein>
<feature type="transmembrane region" description="Helical" evidence="1">
    <location>
        <begin position="49"/>
        <end position="71"/>
    </location>
</feature>
<proteinExistence type="predicted"/>
<name>A0A1J5QDJ8_9ZZZZ</name>
<dbReference type="Pfam" id="PF11783">
    <property type="entry name" value="Cytochrome_cB"/>
    <property type="match status" value="1"/>
</dbReference>
<reference evidence="2" key="1">
    <citation type="submission" date="2016-10" db="EMBL/GenBank/DDBJ databases">
        <title>Sequence of Gallionella enrichment culture.</title>
        <authorList>
            <person name="Poehlein A."/>
            <person name="Muehling M."/>
            <person name="Daniel R."/>
        </authorList>
    </citation>
    <scope>NUCLEOTIDE SEQUENCE</scope>
</reference>
<comment type="caution">
    <text evidence="2">The sequence shown here is derived from an EMBL/GenBank/DDBJ whole genome shotgun (WGS) entry which is preliminary data.</text>
</comment>
<evidence type="ECO:0000256" key="1">
    <source>
        <dbReference type="SAM" id="Phobius"/>
    </source>
</evidence>
<keyword evidence="1" id="KW-0472">Membrane</keyword>
<keyword evidence="1" id="KW-0812">Transmembrane</keyword>
<evidence type="ECO:0000313" key="2">
    <source>
        <dbReference type="EMBL" id="OIQ74021.1"/>
    </source>
</evidence>
<sequence>MWPITHMVAPKEKALGCIECHVSNGRLEKIDGVYMPGRSRDHMAGLDQAGWAIVILTLLGVMGHGLIRIIANKRNQS</sequence>
<dbReference type="AlphaFoldDB" id="A0A1J5QDJ8"/>
<gene>
    <name evidence="2" type="ORF">GALL_443390</name>
</gene>
<keyword evidence="1" id="KW-1133">Transmembrane helix</keyword>